<keyword evidence="2" id="KW-0813">Transport</keyword>
<dbReference type="AlphaFoldDB" id="A0A934S2F4"/>
<name>A0A934S2F4_9BACT</name>
<keyword evidence="8" id="KW-0406">Ion transport</keyword>
<dbReference type="InterPro" id="IPR039426">
    <property type="entry name" value="TonB-dep_rcpt-like"/>
</dbReference>
<feature type="signal peptide" evidence="11">
    <location>
        <begin position="1"/>
        <end position="35"/>
    </location>
</feature>
<keyword evidence="9" id="KW-0472">Membrane</keyword>
<dbReference type="GO" id="GO:0009279">
    <property type="term" value="C:cell outer membrane"/>
    <property type="evidence" value="ECO:0007669"/>
    <property type="project" value="UniProtKB-SubCell"/>
</dbReference>
<evidence type="ECO:0000256" key="8">
    <source>
        <dbReference type="ARBA" id="ARBA00023065"/>
    </source>
</evidence>
<dbReference type="GO" id="GO:0015344">
    <property type="term" value="F:siderophore uptake transmembrane transporter activity"/>
    <property type="evidence" value="ECO:0007669"/>
    <property type="project" value="TreeGrafter"/>
</dbReference>
<evidence type="ECO:0000313" key="13">
    <source>
        <dbReference type="EMBL" id="MBK1879406.1"/>
    </source>
</evidence>
<evidence type="ECO:0000256" key="10">
    <source>
        <dbReference type="ARBA" id="ARBA00023237"/>
    </source>
</evidence>
<keyword evidence="6 11" id="KW-0732">Signal</keyword>
<keyword evidence="5" id="KW-0812">Transmembrane</keyword>
<evidence type="ECO:0000259" key="12">
    <source>
        <dbReference type="Pfam" id="PF07715"/>
    </source>
</evidence>
<proteinExistence type="predicted"/>
<evidence type="ECO:0000256" key="11">
    <source>
        <dbReference type="SAM" id="SignalP"/>
    </source>
</evidence>
<keyword evidence="4" id="KW-0410">Iron transport</keyword>
<dbReference type="EMBL" id="JAENIL010000047">
    <property type="protein sequence ID" value="MBK1879406.1"/>
    <property type="molecule type" value="Genomic_DNA"/>
</dbReference>
<dbReference type="PANTHER" id="PTHR32552">
    <property type="entry name" value="FERRICHROME IRON RECEPTOR-RELATED"/>
    <property type="match status" value="1"/>
</dbReference>
<evidence type="ECO:0000256" key="1">
    <source>
        <dbReference type="ARBA" id="ARBA00004571"/>
    </source>
</evidence>
<evidence type="ECO:0000313" key="14">
    <source>
        <dbReference type="Proteomes" id="UP000617628"/>
    </source>
</evidence>
<gene>
    <name evidence="13" type="ORF">JIN87_21140</name>
</gene>
<keyword evidence="14" id="KW-1185">Reference proteome</keyword>
<evidence type="ECO:0000256" key="6">
    <source>
        <dbReference type="ARBA" id="ARBA00022729"/>
    </source>
</evidence>
<feature type="domain" description="TonB-dependent receptor plug" evidence="12">
    <location>
        <begin position="75"/>
        <end position="179"/>
    </location>
</feature>
<keyword evidence="3" id="KW-1134">Transmembrane beta strand</keyword>
<keyword evidence="7" id="KW-0408">Iron</keyword>
<dbReference type="SUPFAM" id="SSF56935">
    <property type="entry name" value="Porins"/>
    <property type="match status" value="1"/>
</dbReference>
<reference evidence="13" key="1">
    <citation type="submission" date="2021-01" db="EMBL/GenBank/DDBJ databases">
        <title>Modified the classification status of verrucomicrobia.</title>
        <authorList>
            <person name="Feng X."/>
        </authorList>
    </citation>
    <scope>NUCLEOTIDE SEQUENCE</scope>
    <source>
        <strain evidence="13">KCTC 13126</strain>
    </source>
</reference>
<comment type="caution">
    <text evidence="13">The sequence shown here is derived from an EMBL/GenBank/DDBJ whole genome shotgun (WGS) entry which is preliminary data.</text>
</comment>
<organism evidence="13 14">
    <name type="scientific">Pelagicoccus mobilis</name>
    <dbReference type="NCBI Taxonomy" id="415221"/>
    <lineage>
        <taxon>Bacteria</taxon>
        <taxon>Pseudomonadati</taxon>
        <taxon>Verrucomicrobiota</taxon>
        <taxon>Opitutia</taxon>
        <taxon>Puniceicoccales</taxon>
        <taxon>Pelagicoccaceae</taxon>
        <taxon>Pelagicoccus</taxon>
    </lineage>
</organism>
<accession>A0A934S2F4</accession>
<dbReference type="Proteomes" id="UP000617628">
    <property type="component" value="Unassembled WGS sequence"/>
</dbReference>
<dbReference type="RefSeq" id="WP_200357619.1">
    <property type="nucleotide sequence ID" value="NZ_JAENIL010000047.1"/>
</dbReference>
<dbReference type="InterPro" id="IPR012910">
    <property type="entry name" value="Plug_dom"/>
</dbReference>
<keyword evidence="10" id="KW-0998">Cell outer membrane</keyword>
<dbReference type="Pfam" id="PF07715">
    <property type="entry name" value="Plug"/>
    <property type="match status" value="1"/>
</dbReference>
<evidence type="ECO:0000256" key="2">
    <source>
        <dbReference type="ARBA" id="ARBA00022448"/>
    </source>
</evidence>
<evidence type="ECO:0000256" key="4">
    <source>
        <dbReference type="ARBA" id="ARBA00022496"/>
    </source>
</evidence>
<evidence type="ECO:0000256" key="3">
    <source>
        <dbReference type="ARBA" id="ARBA00022452"/>
    </source>
</evidence>
<dbReference type="InterPro" id="IPR036942">
    <property type="entry name" value="Beta-barrel_TonB_sf"/>
</dbReference>
<evidence type="ECO:0000256" key="9">
    <source>
        <dbReference type="ARBA" id="ARBA00023136"/>
    </source>
</evidence>
<dbReference type="Gene3D" id="2.40.170.20">
    <property type="entry name" value="TonB-dependent receptor, beta-barrel domain"/>
    <property type="match status" value="2"/>
</dbReference>
<evidence type="ECO:0000256" key="7">
    <source>
        <dbReference type="ARBA" id="ARBA00023004"/>
    </source>
</evidence>
<evidence type="ECO:0000256" key="5">
    <source>
        <dbReference type="ARBA" id="ARBA00022692"/>
    </source>
</evidence>
<sequence>MNKDIRQTNRYLLSRRGTQTLLCGAALLVAPLSFAQDDEEDEEIFELSPFTVEGDKTEGYRATSTLAGSRIRTDLKDVGSAISVITDEFLRDTGAVDNQSLLQYTTSTEVGGVGGNFAGDESFGLVRPNANTRVRGLQRADNTRDYFLTDIPWDGYNVNRVDMQRGPNAILSGLGSPAGLINNTTDSAAWADEGEVQVRFGSYGTTRAHINLNKVVLEDELAIRVAAVKKDDKFRQEEAWRDDERFFVAAKYEPKFLKTDSARTTLSANFETGDINSNNPRSRPPVDRLSGFWKGGADANGYPAQVTGHPFAFHTDEHFGFDGDGDGDMDRPPIYIQGEYIHEEDPRYFNQVNFNHPWMGENYTDGVIVYFANADKGDGDATYASVGGIAASDNNLIHVVDGQIVNDPGSTDFPFYRAINSPAGLGSAARDLGLPLAQFGGYRNELIYDRSIFDYRNHLIDGDNKREWQDFQVNNVKLEQSFWENRVAFEVAYNKETYEWGQTSPFGWSPEITIDVNSHLADFSPNPNVGRPVIFKRAQGASSLNERERDSYRMTAVGVLRRGDLFDEDSFLGKLLGTQQITGLKSSDDITLYDQGYKNWLADDAYRAYTNTSGMALNQAETMAAVYLGPSVIGTSSASGLNLQPIPKLNPNAVSSIRFWDSNWANPATRNVDFLTSEYIRPWTGETGTQQDNPDNYIGWSSRNAGFLVDTEGDRLDLITSARAKTEEVDSTAFVWQGFFWNGAIVGLYGERDDESLQYSVTAPRIPGDPREIFDPTGATPFGNGGNFRDYTPADAAYLNNENEALGSVQEYEGTNKSKSVVVHVDRFLPELPASTKLSVFWNESSNFQPGESRVNHLNQPLAPPNGETEDYGFVISTFNDRLSLKVNWYESTVFGSSYDPTNGALWYVGTAETSLFAAGMRDKAFIDGVPGWSDSWRGYANNPYQNGDAPWEAWKAANGRANDGLDQTPDEAQAWQERVTANLTENLAPQVFWDAWGATQSDERWQNGWWDPWSESTGVQPNGFTSTADITSEGTEYELTFNPTENWNIAFNAAKTEAVRNNLAGSLKEWVSARNEIHNGDNGDLRLWWSGDRNNTLKTRWNNDFYSKYQLGLATEGTSVNELREWRFNVVTNYNFRDGKFKGLGIGGSFRWEDEVGIGYPQSAGVTPEGNPILVYDPMNPIFGPSEDHLDLWASYSLDLNDDINWRIQLNVRDVLADGGLIPMAINPDGSIREYRLNADTTWFLTNTFSF</sequence>
<comment type="subcellular location">
    <subcellularLocation>
        <location evidence="1">Cell outer membrane</location>
        <topology evidence="1">Multi-pass membrane protein</topology>
    </subcellularLocation>
</comment>
<feature type="chain" id="PRO_5037143793" description="TonB-dependent receptor plug domain-containing protein" evidence="11">
    <location>
        <begin position="36"/>
        <end position="1252"/>
    </location>
</feature>
<protein>
    <recommendedName>
        <fullName evidence="12">TonB-dependent receptor plug domain-containing protein</fullName>
    </recommendedName>
</protein>
<dbReference type="PANTHER" id="PTHR32552:SF68">
    <property type="entry name" value="FERRICHROME OUTER MEMBRANE TRANSPORTER_PHAGE RECEPTOR"/>
    <property type="match status" value="1"/>
</dbReference>